<sequence>MACKLASTLIYIAFVQEALALAVTSKDPRPSPNPEPSDAVLFVIPIMLFILCLFFLLFRRASSLRTVVQHQLRTWTHGEGRIRLSSDGPSASSFVDQDLDLDGELVDNPDVPVRSNSKNNTRTHSAEERESANAPADSVGGGREQGTSTVRG</sequence>
<dbReference type="Proteomes" id="UP000027195">
    <property type="component" value="Unassembled WGS sequence"/>
</dbReference>
<evidence type="ECO:0000256" key="2">
    <source>
        <dbReference type="SAM" id="Phobius"/>
    </source>
</evidence>
<protein>
    <submittedName>
        <fullName evidence="4">Uncharacterized protein</fullName>
    </submittedName>
</protein>
<organism evidence="4 5">
    <name type="scientific">Botryobasidium botryosum (strain FD-172 SS1)</name>
    <dbReference type="NCBI Taxonomy" id="930990"/>
    <lineage>
        <taxon>Eukaryota</taxon>
        <taxon>Fungi</taxon>
        <taxon>Dikarya</taxon>
        <taxon>Basidiomycota</taxon>
        <taxon>Agaricomycotina</taxon>
        <taxon>Agaricomycetes</taxon>
        <taxon>Cantharellales</taxon>
        <taxon>Botryobasidiaceae</taxon>
        <taxon>Botryobasidium</taxon>
    </lineage>
</organism>
<evidence type="ECO:0000256" key="3">
    <source>
        <dbReference type="SAM" id="SignalP"/>
    </source>
</evidence>
<dbReference type="EMBL" id="KL198107">
    <property type="protein sequence ID" value="KDQ07434.1"/>
    <property type="molecule type" value="Genomic_DNA"/>
</dbReference>
<dbReference type="InParanoid" id="A0A067LW94"/>
<evidence type="ECO:0000256" key="1">
    <source>
        <dbReference type="SAM" id="MobiDB-lite"/>
    </source>
</evidence>
<keyword evidence="2" id="KW-0472">Membrane</keyword>
<name>A0A067LW94_BOTB1</name>
<keyword evidence="2" id="KW-1133">Transmembrane helix</keyword>
<gene>
    <name evidence="4" type="ORF">BOTBODRAFT_38835</name>
</gene>
<feature type="region of interest" description="Disordered" evidence="1">
    <location>
        <begin position="102"/>
        <end position="152"/>
    </location>
</feature>
<proteinExistence type="predicted"/>
<keyword evidence="2" id="KW-0812">Transmembrane</keyword>
<feature type="chain" id="PRO_5001640905" evidence="3">
    <location>
        <begin position="21"/>
        <end position="152"/>
    </location>
</feature>
<accession>A0A067LW94</accession>
<evidence type="ECO:0000313" key="4">
    <source>
        <dbReference type="EMBL" id="KDQ07434.1"/>
    </source>
</evidence>
<keyword evidence="3" id="KW-0732">Signal</keyword>
<feature type="compositionally biased region" description="Polar residues" evidence="1">
    <location>
        <begin position="114"/>
        <end position="123"/>
    </location>
</feature>
<dbReference type="AlphaFoldDB" id="A0A067LW94"/>
<dbReference type="HOGENOM" id="CLU_144904_0_0_1"/>
<reference evidence="5" key="1">
    <citation type="journal article" date="2014" name="Proc. Natl. Acad. Sci. U.S.A.">
        <title>Extensive sampling of basidiomycete genomes demonstrates inadequacy of the white-rot/brown-rot paradigm for wood decay fungi.</title>
        <authorList>
            <person name="Riley R."/>
            <person name="Salamov A.A."/>
            <person name="Brown D.W."/>
            <person name="Nagy L.G."/>
            <person name="Floudas D."/>
            <person name="Held B.W."/>
            <person name="Levasseur A."/>
            <person name="Lombard V."/>
            <person name="Morin E."/>
            <person name="Otillar R."/>
            <person name="Lindquist E.A."/>
            <person name="Sun H."/>
            <person name="LaButti K.M."/>
            <person name="Schmutz J."/>
            <person name="Jabbour D."/>
            <person name="Luo H."/>
            <person name="Baker S.E."/>
            <person name="Pisabarro A.G."/>
            <person name="Walton J.D."/>
            <person name="Blanchette R.A."/>
            <person name="Henrissat B."/>
            <person name="Martin F."/>
            <person name="Cullen D."/>
            <person name="Hibbett D.S."/>
            <person name="Grigoriev I.V."/>
        </authorList>
    </citation>
    <scope>NUCLEOTIDE SEQUENCE [LARGE SCALE GENOMIC DNA]</scope>
    <source>
        <strain evidence="5">FD-172 SS1</strain>
    </source>
</reference>
<keyword evidence="5" id="KW-1185">Reference proteome</keyword>
<feature type="transmembrane region" description="Helical" evidence="2">
    <location>
        <begin position="39"/>
        <end position="58"/>
    </location>
</feature>
<feature type="signal peptide" evidence="3">
    <location>
        <begin position="1"/>
        <end position="20"/>
    </location>
</feature>
<dbReference type="OrthoDB" id="3198959at2759"/>
<evidence type="ECO:0000313" key="5">
    <source>
        <dbReference type="Proteomes" id="UP000027195"/>
    </source>
</evidence>